<accession>A0A6M1T2E2</accession>
<feature type="chain" id="PRO_5026656095" description="DUF6265 domain-containing protein" evidence="1">
    <location>
        <begin position="21"/>
        <end position="170"/>
    </location>
</feature>
<dbReference type="InterPro" id="IPR046232">
    <property type="entry name" value="DUF6265"/>
</dbReference>
<proteinExistence type="predicted"/>
<gene>
    <name evidence="3" type="ORF">G3570_13635</name>
</gene>
<sequence length="170" mass="19820">MKHLFLSALLLVLSVNPGYCQETFSNTVRLDERVASPRATLQDVAWVQGHWKGEAFGGFVEEIWTPPLGGSMMCAFKLVVNNKVRFYEIVTLSEENSTLMLRLKHFHKDLKGWEEKDETVDFPLVKMTPGKMFFDGFTFERISENEMNIYVIIEQEDKEREAKFNYKRVL</sequence>
<protein>
    <recommendedName>
        <fullName evidence="2">DUF6265 domain-containing protein</fullName>
    </recommendedName>
</protein>
<feature type="signal peptide" evidence="1">
    <location>
        <begin position="1"/>
        <end position="20"/>
    </location>
</feature>
<dbReference type="EMBL" id="JAALLT010000004">
    <property type="protein sequence ID" value="NGP77684.1"/>
    <property type="molecule type" value="Genomic_DNA"/>
</dbReference>
<dbReference type="Proteomes" id="UP000473278">
    <property type="component" value="Unassembled WGS sequence"/>
</dbReference>
<keyword evidence="4" id="KW-1185">Reference proteome</keyword>
<comment type="caution">
    <text evidence="3">The sequence shown here is derived from an EMBL/GenBank/DDBJ whole genome shotgun (WGS) entry which is preliminary data.</text>
</comment>
<dbReference type="RefSeq" id="WP_165143295.1">
    <property type="nucleotide sequence ID" value="NZ_JAALLT010000004.1"/>
</dbReference>
<evidence type="ECO:0000313" key="3">
    <source>
        <dbReference type="EMBL" id="NGP77684.1"/>
    </source>
</evidence>
<dbReference type="AlphaFoldDB" id="A0A6M1T2E2"/>
<dbReference type="Pfam" id="PF19780">
    <property type="entry name" value="DUF6265"/>
    <property type="match status" value="1"/>
</dbReference>
<evidence type="ECO:0000256" key="1">
    <source>
        <dbReference type="SAM" id="SignalP"/>
    </source>
</evidence>
<feature type="domain" description="DUF6265" evidence="2">
    <location>
        <begin position="45"/>
        <end position="151"/>
    </location>
</feature>
<evidence type="ECO:0000259" key="2">
    <source>
        <dbReference type="Pfam" id="PF19780"/>
    </source>
</evidence>
<name>A0A6M1T2E2_9BACT</name>
<reference evidence="3 4" key="1">
    <citation type="submission" date="2020-02" db="EMBL/GenBank/DDBJ databases">
        <title>Balneolaceae bacterium YR4-1, complete genome.</title>
        <authorList>
            <person name="Li Y."/>
            <person name="Wu S."/>
        </authorList>
    </citation>
    <scope>NUCLEOTIDE SEQUENCE [LARGE SCALE GENOMIC DNA]</scope>
    <source>
        <strain evidence="3 4">YR4-1</strain>
    </source>
</reference>
<keyword evidence="1" id="KW-0732">Signal</keyword>
<evidence type="ECO:0000313" key="4">
    <source>
        <dbReference type="Proteomes" id="UP000473278"/>
    </source>
</evidence>
<organism evidence="3 4">
    <name type="scientific">Halalkalibaculum roseum</name>
    <dbReference type="NCBI Taxonomy" id="2709311"/>
    <lineage>
        <taxon>Bacteria</taxon>
        <taxon>Pseudomonadati</taxon>
        <taxon>Balneolota</taxon>
        <taxon>Balneolia</taxon>
        <taxon>Balneolales</taxon>
        <taxon>Balneolaceae</taxon>
        <taxon>Halalkalibaculum</taxon>
    </lineage>
</organism>